<organism evidence="2 3">
    <name type="scientific">Brassica cretica</name>
    <name type="common">Mustard</name>
    <dbReference type="NCBI Taxonomy" id="69181"/>
    <lineage>
        <taxon>Eukaryota</taxon>
        <taxon>Viridiplantae</taxon>
        <taxon>Streptophyta</taxon>
        <taxon>Embryophyta</taxon>
        <taxon>Tracheophyta</taxon>
        <taxon>Spermatophyta</taxon>
        <taxon>Magnoliopsida</taxon>
        <taxon>eudicotyledons</taxon>
        <taxon>Gunneridae</taxon>
        <taxon>Pentapetalae</taxon>
        <taxon>rosids</taxon>
        <taxon>malvids</taxon>
        <taxon>Brassicales</taxon>
        <taxon>Brassicaceae</taxon>
        <taxon>Brassiceae</taxon>
        <taxon>Brassica</taxon>
    </lineage>
</organism>
<evidence type="ECO:0000313" key="2">
    <source>
        <dbReference type="EMBL" id="KAF3493420.1"/>
    </source>
</evidence>
<reference evidence="2 3" key="1">
    <citation type="journal article" date="2020" name="BMC Genomics">
        <title>Intraspecific diversification of the crop wild relative Brassica cretica Lam. using demographic model selection.</title>
        <authorList>
            <person name="Kioukis A."/>
            <person name="Michalopoulou V.A."/>
            <person name="Briers L."/>
            <person name="Pirintsos S."/>
            <person name="Studholme D.J."/>
            <person name="Pavlidis P."/>
            <person name="Sarris P.F."/>
        </authorList>
    </citation>
    <scope>NUCLEOTIDE SEQUENCE [LARGE SCALE GENOMIC DNA]</scope>
    <source>
        <strain evidence="3">cv. PFS-1207/04</strain>
    </source>
</reference>
<comment type="caution">
    <text evidence="2">The sequence shown here is derived from an EMBL/GenBank/DDBJ whole genome shotgun (WGS) entry which is preliminary data.</text>
</comment>
<feature type="region of interest" description="Disordered" evidence="1">
    <location>
        <begin position="72"/>
        <end position="112"/>
    </location>
</feature>
<protein>
    <submittedName>
        <fullName evidence="2">Uncharacterized protein</fullName>
    </submittedName>
</protein>
<feature type="compositionally biased region" description="Polar residues" evidence="1">
    <location>
        <begin position="96"/>
        <end position="112"/>
    </location>
</feature>
<keyword evidence="3" id="KW-1185">Reference proteome</keyword>
<dbReference type="EMBL" id="QGKV02002055">
    <property type="protein sequence ID" value="KAF3493420.1"/>
    <property type="molecule type" value="Genomic_DNA"/>
</dbReference>
<evidence type="ECO:0000313" key="3">
    <source>
        <dbReference type="Proteomes" id="UP000266723"/>
    </source>
</evidence>
<name>A0ABQ7A728_BRACR</name>
<proteinExistence type="predicted"/>
<accession>A0ABQ7A728</accession>
<sequence>MVVPATSASSEVGSQPTTTLVTKGDWVRAVEGDHKGLKKYERFLRGNRVSPSRKVNLELGHTILTNSRFAVLGSEEDEEEVQEQRDEKEDEVDMVTESQESATPAGTSIMEQ</sequence>
<gene>
    <name evidence="2" type="ORF">DY000_02053840</name>
</gene>
<dbReference type="Proteomes" id="UP000266723">
    <property type="component" value="Unassembled WGS sequence"/>
</dbReference>
<evidence type="ECO:0000256" key="1">
    <source>
        <dbReference type="SAM" id="MobiDB-lite"/>
    </source>
</evidence>